<comment type="caution">
    <text evidence="3">The sequence shown here is derived from an EMBL/GenBank/DDBJ whole genome shotgun (WGS) entry which is preliminary data.</text>
</comment>
<proteinExistence type="predicted"/>
<evidence type="ECO:0000313" key="3">
    <source>
        <dbReference type="EMBL" id="KAF8911658.1"/>
    </source>
</evidence>
<feature type="transmembrane region" description="Helical" evidence="1">
    <location>
        <begin position="223"/>
        <end position="244"/>
    </location>
</feature>
<sequence>MAEGITEPLRFDPKEAKLWRCGHPQNSEHKYPIPEYDEDAWENLLAPLLKKDKAQCDAWKDEVQNLLIFAGLFSAVVTAFVVDSYKTLRPDPNDTIINLLSRIASREDDPTNGTGNSTPATILPAFSPAHSAIRINIYWFLSLVLSLTTVLFGIISLQWLREHQHYHGITSKQAYAIFHMRAEALQKWYVPQLFASLPLILQGALVLFFIGVIEFLLSLEHEVAVPVILVIALTFLFLIGTTMLPTIQAFPLYIPYLKLHKSGAPAQCPYKSPQSQAFRACQASCSGHGLKSSSTLFIIPSFASEALLMVKDNDKDMTKTKKKTLNGS</sequence>
<keyword evidence="1" id="KW-1133">Transmembrane helix</keyword>
<feature type="transmembrane region" description="Helical" evidence="1">
    <location>
        <begin position="63"/>
        <end position="82"/>
    </location>
</feature>
<protein>
    <recommendedName>
        <fullName evidence="2">DUF6535 domain-containing protein</fullName>
    </recommendedName>
</protein>
<keyword evidence="1" id="KW-0812">Transmembrane</keyword>
<feature type="domain" description="DUF6535" evidence="2">
    <location>
        <begin position="41"/>
        <end position="217"/>
    </location>
</feature>
<evidence type="ECO:0000256" key="1">
    <source>
        <dbReference type="SAM" id="Phobius"/>
    </source>
</evidence>
<dbReference type="EMBL" id="JADNYJ010000004">
    <property type="protein sequence ID" value="KAF8911658.1"/>
    <property type="molecule type" value="Genomic_DNA"/>
</dbReference>
<keyword evidence="4" id="KW-1185">Reference proteome</keyword>
<organism evidence="3 4">
    <name type="scientific">Gymnopilus junonius</name>
    <name type="common">Spectacular rustgill mushroom</name>
    <name type="synonym">Gymnopilus spectabilis subsp. junonius</name>
    <dbReference type="NCBI Taxonomy" id="109634"/>
    <lineage>
        <taxon>Eukaryota</taxon>
        <taxon>Fungi</taxon>
        <taxon>Dikarya</taxon>
        <taxon>Basidiomycota</taxon>
        <taxon>Agaricomycotina</taxon>
        <taxon>Agaricomycetes</taxon>
        <taxon>Agaricomycetidae</taxon>
        <taxon>Agaricales</taxon>
        <taxon>Agaricineae</taxon>
        <taxon>Hymenogastraceae</taxon>
        <taxon>Gymnopilus</taxon>
    </lineage>
</organism>
<dbReference type="OrthoDB" id="3235960at2759"/>
<evidence type="ECO:0000313" key="4">
    <source>
        <dbReference type="Proteomes" id="UP000724874"/>
    </source>
</evidence>
<keyword evidence="1" id="KW-0472">Membrane</keyword>
<dbReference type="AlphaFoldDB" id="A0A9P5P0P2"/>
<dbReference type="InterPro" id="IPR045338">
    <property type="entry name" value="DUF6535"/>
</dbReference>
<gene>
    <name evidence="3" type="ORF">CPB84DRAFT_1913055</name>
</gene>
<dbReference type="Proteomes" id="UP000724874">
    <property type="component" value="Unassembled WGS sequence"/>
</dbReference>
<name>A0A9P5P0P2_GYMJU</name>
<accession>A0A9P5P0P2</accession>
<feature type="transmembrane region" description="Helical" evidence="1">
    <location>
        <begin position="193"/>
        <end position="217"/>
    </location>
</feature>
<reference evidence="3" key="1">
    <citation type="submission" date="2020-11" db="EMBL/GenBank/DDBJ databases">
        <authorList>
            <consortium name="DOE Joint Genome Institute"/>
            <person name="Ahrendt S."/>
            <person name="Riley R."/>
            <person name="Andreopoulos W."/>
            <person name="LaButti K."/>
            <person name="Pangilinan J."/>
            <person name="Ruiz-duenas F.J."/>
            <person name="Barrasa J.M."/>
            <person name="Sanchez-Garcia M."/>
            <person name="Camarero S."/>
            <person name="Miyauchi S."/>
            <person name="Serrano A."/>
            <person name="Linde D."/>
            <person name="Babiker R."/>
            <person name="Drula E."/>
            <person name="Ayuso-Fernandez I."/>
            <person name="Pacheco R."/>
            <person name="Padilla G."/>
            <person name="Ferreira P."/>
            <person name="Barriuso J."/>
            <person name="Kellner H."/>
            <person name="Castanera R."/>
            <person name="Alfaro M."/>
            <person name="Ramirez L."/>
            <person name="Pisabarro A.G."/>
            <person name="Kuo A."/>
            <person name="Tritt A."/>
            <person name="Lipzen A."/>
            <person name="He G."/>
            <person name="Yan M."/>
            <person name="Ng V."/>
            <person name="Cullen D."/>
            <person name="Martin F."/>
            <person name="Rosso M.-N."/>
            <person name="Henrissat B."/>
            <person name="Hibbett D."/>
            <person name="Martinez A.T."/>
            <person name="Grigoriev I.V."/>
        </authorList>
    </citation>
    <scope>NUCLEOTIDE SEQUENCE</scope>
    <source>
        <strain evidence="3">AH 44721</strain>
    </source>
</reference>
<evidence type="ECO:0000259" key="2">
    <source>
        <dbReference type="Pfam" id="PF20153"/>
    </source>
</evidence>
<feature type="transmembrane region" description="Helical" evidence="1">
    <location>
        <begin position="137"/>
        <end position="160"/>
    </location>
</feature>
<dbReference type="Pfam" id="PF20153">
    <property type="entry name" value="DUF6535"/>
    <property type="match status" value="1"/>
</dbReference>